<dbReference type="KEGG" id="bths:CNY62_08120"/>
<dbReference type="AlphaFoldDB" id="A0A1D2LX68"/>
<feature type="binding site" evidence="1">
    <location>
        <position position="20"/>
    </location>
    <ligand>
        <name>Zn(2+)</name>
        <dbReference type="ChEBI" id="CHEBI:29105"/>
    </ligand>
</feature>
<dbReference type="Pfam" id="PF21302">
    <property type="entry name" value="Zn_ribbon_RlmA"/>
    <property type="match status" value="1"/>
</dbReference>
<keyword evidence="2" id="KW-0949">S-adenosyl-L-methionine</keyword>
<reference evidence="5 6" key="1">
    <citation type="submission" date="2017-09" db="EMBL/GenBank/DDBJ databases">
        <title>Complete Genome Sequences of Two Strains of the Meat Spoilage Bacterium Brochothrix thermosphacta Isolated from Ground Chicken.</title>
        <authorList>
            <person name="Paoli G.C."/>
            <person name="Wijey C."/>
            <person name="Chen C.-Y."/>
            <person name="Nguyen L."/>
            <person name="Yan X."/>
            <person name="Irwin P.L."/>
        </authorList>
    </citation>
    <scope>NUCLEOTIDE SEQUENCE [LARGE SCALE GENOMIC DNA]</scope>
    <source>
        <strain evidence="5 6">BI</strain>
    </source>
</reference>
<evidence type="ECO:0000259" key="4">
    <source>
        <dbReference type="Pfam" id="PF21302"/>
    </source>
</evidence>
<dbReference type="SUPFAM" id="SSF53335">
    <property type="entry name" value="S-adenosyl-L-methionine-dependent methyltransferases"/>
    <property type="match status" value="1"/>
</dbReference>
<dbReference type="OrthoDB" id="5522265at2"/>
<dbReference type="PIRSF" id="PIRSF018249">
    <property type="entry name" value="MyrA_prd"/>
    <property type="match status" value="1"/>
</dbReference>
<dbReference type="STRING" id="2756.BFR44_09180"/>
<dbReference type="GO" id="GO:0008168">
    <property type="term" value="F:methyltransferase activity"/>
    <property type="evidence" value="ECO:0007669"/>
    <property type="project" value="UniProtKB-KW"/>
</dbReference>
<organism evidence="5 6">
    <name type="scientific">Brochothrix thermosphacta</name>
    <name type="common">Microbacterium thermosphactum</name>
    <dbReference type="NCBI Taxonomy" id="2756"/>
    <lineage>
        <taxon>Bacteria</taxon>
        <taxon>Bacillati</taxon>
        <taxon>Bacillota</taxon>
        <taxon>Bacilli</taxon>
        <taxon>Bacillales</taxon>
        <taxon>Listeriaceae</taxon>
        <taxon>Brochothrix</taxon>
    </lineage>
</organism>
<name>A0A1D2LX68_BROTH</name>
<feature type="binding site" evidence="1">
    <location>
        <position position="35"/>
    </location>
    <ligand>
        <name>Zn(2+)</name>
        <dbReference type="ChEBI" id="CHEBI:29105"/>
    </ligand>
</feature>
<dbReference type="Pfam" id="PF13649">
    <property type="entry name" value="Methyltransf_25"/>
    <property type="match status" value="1"/>
</dbReference>
<evidence type="ECO:0000256" key="2">
    <source>
        <dbReference type="PIRSR" id="PIRSR018249-2"/>
    </source>
</evidence>
<protein>
    <submittedName>
        <fullName evidence="5">SAM-dependent methyltransferase</fullName>
    </submittedName>
</protein>
<dbReference type="Proteomes" id="UP000243591">
    <property type="component" value="Chromosome"/>
</dbReference>
<accession>A0A1D2LX68</accession>
<feature type="binding site" evidence="1">
    <location>
        <position position="23"/>
    </location>
    <ligand>
        <name>Zn(2+)</name>
        <dbReference type="ChEBI" id="CHEBI:29105"/>
    </ligand>
</feature>
<keyword evidence="6" id="KW-1185">Reference proteome</keyword>
<evidence type="ECO:0000313" key="6">
    <source>
        <dbReference type="Proteomes" id="UP000243591"/>
    </source>
</evidence>
<feature type="binding site" evidence="1">
    <location>
        <position position="39"/>
    </location>
    <ligand>
        <name>Zn(2+)</name>
        <dbReference type="ChEBI" id="CHEBI:29105"/>
    </ligand>
</feature>
<dbReference type="InterPro" id="IPR048647">
    <property type="entry name" value="RlmA_N"/>
</dbReference>
<dbReference type="InterPro" id="IPR041698">
    <property type="entry name" value="Methyltransf_25"/>
</dbReference>
<dbReference type="InterPro" id="IPR029063">
    <property type="entry name" value="SAM-dependent_MTases_sf"/>
</dbReference>
<keyword evidence="5" id="KW-0489">Methyltransferase</keyword>
<dbReference type="Gene3D" id="3.40.50.150">
    <property type="entry name" value="Vaccinia Virus protein VP39"/>
    <property type="match status" value="1"/>
</dbReference>
<dbReference type="InterPro" id="IPR016718">
    <property type="entry name" value="rRNA_m1G-MeTrfase_A_prd"/>
</dbReference>
<feature type="domain" description="23S rRNA (guanine(745)-N(1))-methyltransferase N-terminal" evidence="4">
    <location>
        <begin position="19"/>
        <end position="52"/>
    </location>
</feature>
<sequence length="285" mass="32262">MSKKMNSIARFKHYDTLLSCPICHTAMAITDSAICEQGHNFDFSKQGYLNLLVQNNATHYDKELFESRRELITESAFFTPLLERLTTIINTYHQTKPLTLVDGGCGEGSHVAYLKETLGDKLAIAFGTDIAKEGILSAAKHYPTVSWLVADLANMPFANQTIDIILNILSPANYKEFDRMLTQEGCVIKIVPQSNYLKELRHYFFADTTKADYSNDDTVALFEGQFPDFTRETINYTTQLNAQQLSHLLHMTPLTWNLEEDLIQQFIAKSDGIITADFEILIGKK</sequence>
<evidence type="ECO:0000256" key="1">
    <source>
        <dbReference type="PIRSR" id="PIRSR018249-1"/>
    </source>
</evidence>
<dbReference type="RefSeq" id="WP_069125760.1">
    <property type="nucleotide sequence ID" value="NZ_CP023483.1"/>
</dbReference>
<evidence type="ECO:0000313" key="5">
    <source>
        <dbReference type="EMBL" id="ATF26345.1"/>
    </source>
</evidence>
<feature type="binding site" evidence="2">
    <location>
        <position position="196"/>
    </location>
    <ligand>
        <name>S-adenosyl-L-methionine</name>
        <dbReference type="ChEBI" id="CHEBI:59789"/>
    </ligand>
</feature>
<dbReference type="EMBL" id="CP023483">
    <property type="protein sequence ID" value="ATF26345.1"/>
    <property type="molecule type" value="Genomic_DNA"/>
</dbReference>
<feature type="binding site" evidence="2">
    <location>
        <begin position="107"/>
        <end position="108"/>
    </location>
    <ligand>
        <name>S-adenosyl-L-methionine</name>
        <dbReference type="ChEBI" id="CHEBI:59789"/>
    </ligand>
</feature>
<evidence type="ECO:0000259" key="3">
    <source>
        <dbReference type="Pfam" id="PF13649"/>
    </source>
</evidence>
<keyword evidence="1" id="KW-0862">Zinc</keyword>
<keyword evidence="5" id="KW-0808">Transferase</keyword>
<gene>
    <name evidence="5" type="ORF">CNY62_08120</name>
</gene>
<feature type="domain" description="Methyltransferase" evidence="3">
    <location>
        <begin position="101"/>
        <end position="170"/>
    </location>
</feature>
<feature type="binding site" evidence="2">
    <location>
        <position position="78"/>
    </location>
    <ligand>
        <name>S-adenosyl-L-methionine</name>
        <dbReference type="ChEBI" id="CHEBI:59789"/>
    </ligand>
</feature>
<proteinExistence type="predicted"/>
<dbReference type="GO" id="GO:0046872">
    <property type="term" value="F:metal ion binding"/>
    <property type="evidence" value="ECO:0007669"/>
    <property type="project" value="UniProtKB-KW"/>
</dbReference>
<keyword evidence="1" id="KW-0479">Metal-binding</keyword>
<dbReference type="GO" id="GO:0032259">
    <property type="term" value="P:methylation"/>
    <property type="evidence" value="ECO:0007669"/>
    <property type="project" value="UniProtKB-KW"/>
</dbReference>